<sequence length="72" mass="8239">MSDIESISSDFDNDLFTEEFLESIPDDSDSNDSKCCFEDAAESSSTLQLEVGLPFLNWKHAFDYVKQPRAYF</sequence>
<dbReference type="AlphaFoldDB" id="A0A397S996"/>
<keyword evidence="2" id="KW-1185">Reference proteome</keyword>
<evidence type="ECO:0000313" key="1">
    <source>
        <dbReference type="EMBL" id="RIA80557.1"/>
    </source>
</evidence>
<protein>
    <submittedName>
        <fullName evidence="1">Uncharacterized protein</fullName>
    </submittedName>
</protein>
<gene>
    <name evidence="1" type="ORF">C1645_838500</name>
</gene>
<reference evidence="1 2" key="1">
    <citation type="submission" date="2018-06" db="EMBL/GenBank/DDBJ databases">
        <title>Comparative genomics reveals the genomic features of Rhizophagus irregularis, R. cerebriforme, R. diaphanum and Gigaspora rosea, and their symbiotic lifestyle signature.</title>
        <authorList>
            <person name="Morin E."/>
            <person name="San Clemente H."/>
            <person name="Chen E.C.H."/>
            <person name="De La Providencia I."/>
            <person name="Hainaut M."/>
            <person name="Kuo A."/>
            <person name="Kohler A."/>
            <person name="Murat C."/>
            <person name="Tang N."/>
            <person name="Roy S."/>
            <person name="Loubradou J."/>
            <person name="Henrissat B."/>
            <person name="Grigoriev I.V."/>
            <person name="Corradi N."/>
            <person name="Roux C."/>
            <person name="Martin F.M."/>
        </authorList>
    </citation>
    <scope>NUCLEOTIDE SEQUENCE [LARGE SCALE GENOMIC DNA]</scope>
    <source>
        <strain evidence="1 2">DAOM 227022</strain>
    </source>
</reference>
<dbReference type="Proteomes" id="UP000265703">
    <property type="component" value="Unassembled WGS sequence"/>
</dbReference>
<accession>A0A397S996</accession>
<dbReference type="EMBL" id="QKYT01000944">
    <property type="protein sequence ID" value="RIA80557.1"/>
    <property type="molecule type" value="Genomic_DNA"/>
</dbReference>
<organism evidence="1 2">
    <name type="scientific">Glomus cerebriforme</name>
    <dbReference type="NCBI Taxonomy" id="658196"/>
    <lineage>
        <taxon>Eukaryota</taxon>
        <taxon>Fungi</taxon>
        <taxon>Fungi incertae sedis</taxon>
        <taxon>Mucoromycota</taxon>
        <taxon>Glomeromycotina</taxon>
        <taxon>Glomeromycetes</taxon>
        <taxon>Glomerales</taxon>
        <taxon>Glomeraceae</taxon>
        <taxon>Glomus</taxon>
    </lineage>
</organism>
<evidence type="ECO:0000313" key="2">
    <source>
        <dbReference type="Proteomes" id="UP000265703"/>
    </source>
</evidence>
<proteinExistence type="predicted"/>
<name>A0A397S996_9GLOM</name>
<comment type="caution">
    <text evidence="1">The sequence shown here is derived from an EMBL/GenBank/DDBJ whole genome shotgun (WGS) entry which is preliminary data.</text>
</comment>
<dbReference type="OrthoDB" id="2422618at2759"/>